<dbReference type="EMBL" id="LAZR01005997">
    <property type="protein sequence ID" value="KKM95531.1"/>
    <property type="molecule type" value="Genomic_DNA"/>
</dbReference>
<proteinExistence type="predicted"/>
<feature type="non-terminal residue" evidence="2">
    <location>
        <position position="1"/>
    </location>
</feature>
<feature type="domain" description="Methyltransferase FkbM" evidence="1">
    <location>
        <begin position="1"/>
        <end position="52"/>
    </location>
</feature>
<evidence type="ECO:0000259" key="1">
    <source>
        <dbReference type="Pfam" id="PF05050"/>
    </source>
</evidence>
<dbReference type="Pfam" id="PF05050">
    <property type="entry name" value="Methyltransf_21"/>
    <property type="match status" value="1"/>
</dbReference>
<dbReference type="AlphaFoldDB" id="A0A0F9M848"/>
<dbReference type="NCBIfam" id="TIGR01444">
    <property type="entry name" value="fkbM_fam"/>
    <property type="match status" value="1"/>
</dbReference>
<gene>
    <name evidence="2" type="ORF">LCGC14_1187320</name>
</gene>
<dbReference type="Gene3D" id="3.40.50.150">
    <property type="entry name" value="Vaccinia Virus protein VP39"/>
    <property type="match status" value="1"/>
</dbReference>
<organism evidence="2">
    <name type="scientific">marine sediment metagenome</name>
    <dbReference type="NCBI Taxonomy" id="412755"/>
    <lineage>
        <taxon>unclassified sequences</taxon>
        <taxon>metagenomes</taxon>
        <taxon>ecological metagenomes</taxon>
    </lineage>
</organism>
<reference evidence="2" key="1">
    <citation type="journal article" date="2015" name="Nature">
        <title>Complex archaea that bridge the gap between prokaryotes and eukaryotes.</title>
        <authorList>
            <person name="Spang A."/>
            <person name="Saw J.H."/>
            <person name="Jorgensen S.L."/>
            <person name="Zaremba-Niedzwiedzka K."/>
            <person name="Martijn J."/>
            <person name="Lind A.E."/>
            <person name="van Eijk R."/>
            <person name="Schleper C."/>
            <person name="Guy L."/>
            <person name="Ettema T.J."/>
        </authorList>
    </citation>
    <scope>NUCLEOTIDE SEQUENCE</scope>
</reference>
<accession>A0A0F9M848</accession>
<protein>
    <recommendedName>
        <fullName evidence="1">Methyltransferase FkbM domain-containing protein</fullName>
    </recommendedName>
</protein>
<dbReference type="InterPro" id="IPR029063">
    <property type="entry name" value="SAM-dependent_MTases_sf"/>
</dbReference>
<dbReference type="InterPro" id="IPR006342">
    <property type="entry name" value="FkbM_mtfrase"/>
</dbReference>
<evidence type="ECO:0000313" key="2">
    <source>
        <dbReference type="EMBL" id="KKM95531.1"/>
    </source>
</evidence>
<dbReference type="SUPFAM" id="SSF53335">
    <property type="entry name" value="S-adenosyl-L-methionine-dependent methyltransferases"/>
    <property type="match status" value="1"/>
</dbReference>
<name>A0A0F9M848_9ZZZZ</name>
<sequence>VESTTIDSYVKERNLKVGLIKLDIEGHGLKALEGAKNTIKKYKPMLLISIYIQKGVNN</sequence>
<comment type="caution">
    <text evidence="2">The sequence shown here is derived from an EMBL/GenBank/DDBJ whole genome shotgun (WGS) entry which is preliminary data.</text>
</comment>